<feature type="region of interest" description="Disordered" evidence="1">
    <location>
        <begin position="189"/>
        <end position="210"/>
    </location>
</feature>
<dbReference type="AlphaFoldDB" id="A0A934Q0U4"/>
<reference evidence="2" key="1">
    <citation type="submission" date="2020-12" db="EMBL/GenBank/DDBJ databases">
        <title>Ramlibacter sp. nov., isolated from a freshwater alga, Cryptomonas.</title>
        <authorList>
            <person name="Kim H.M."/>
            <person name="Jeon C.O."/>
        </authorList>
    </citation>
    <scope>NUCLEOTIDE SEQUENCE</scope>
    <source>
        <strain evidence="2">CrO1</strain>
    </source>
</reference>
<dbReference type="RefSeq" id="WP_200787677.1">
    <property type="nucleotide sequence ID" value="NZ_JAEDAO010000001.1"/>
</dbReference>
<sequence length="210" mass="23351">MDRLLGRPEPKPAKAAQQAPRQGHPQHSQPSTQNAANSPQSVRKELVRVAGRDTLQHNGIPGEWVRVEPLTMAAPGRDPGLHVRIVVLHWDPRLMLHAVALQQNLVKRIALLDPDCNKWLMGASWQFDLKDDSDCPPLPHPGSWTAPPPDLSHVTSPMPVGGVADVIEGPTRIPKETNAREDLERMLAERDKDFQKSDHGGFEKTQPMKF</sequence>
<comment type="caution">
    <text evidence="2">The sequence shown here is derived from an EMBL/GenBank/DDBJ whole genome shotgun (WGS) entry which is preliminary data.</text>
</comment>
<feature type="compositionally biased region" description="Polar residues" evidence="1">
    <location>
        <begin position="25"/>
        <end position="41"/>
    </location>
</feature>
<keyword evidence="3" id="KW-1185">Reference proteome</keyword>
<dbReference type="Proteomes" id="UP000617041">
    <property type="component" value="Unassembled WGS sequence"/>
</dbReference>
<feature type="compositionally biased region" description="Basic and acidic residues" evidence="1">
    <location>
        <begin position="189"/>
        <end position="202"/>
    </location>
</feature>
<dbReference type="EMBL" id="JAEDAO010000001">
    <property type="protein sequence ID" value="MBK0392761.1"/>
    <property type="molecule type" value="Genomic_DNA"/>
</dbReference>
<protein>
    <submittedName>
        <fullName evidence="2">Uncharacterized protein</fullName>
    </submittedName>
</protein>
<evidence type="ECO:0000313" key="3">
    <source>
        <dbReference type="Proteomes" id="UP000617041"/>
    </source>
</evidence>
<feature type="compositionally biased region" description="Basic and acidic residues" evidence="1">
    <location>
        <begin position="1"/>
        <end position="12"/>
    </location>
</feature>
<accession>A0A934Q0U4</accession>
<organism evidence="2 3">
    <name type="scientific">Ramlibacter algicola</name>
    <dbReference type="NCBI Taxonomy" id="2795217"/>
    <lineage>
        <taxon>Bacteria</taxon>
        <taxon>Pseudomonadati</taxon>
        <taxon>Pseudomonadota</taxon>
        <taxon>Betaproteobacteria</taxon>
        <taxon>Burkholderiales</taxon>
        <taxon>Comamonadaceae</taxon>
        <taxon>Ramlibacter</taxon>
    </lineage>
</organism>
<feature type="region of interest" description="Disordered" evidence="1">
    <location>
        <begin position="1"/>
        <end position="42"/>
    </location>
</feature>
<name>A0A934Q0U4_9BURK</name>
<proteinExistence type="predicted"/>
<evidence type="ECO:0000256" key="1">
    <source>
        <dbReference type="SAM" id="MobiDB-lite"/>
    </source>
</evidence>
<evidence type="ECO:0000313" key="2">
    <source>
        <dbReference type="EMBL" id="MBK0392761.1"/>
    </source>
</evidence>
<gene>
    <name evidence="2" type="ORF">I8E28_09165</name>
</gene>